<comment type="catalytic activity">
    <reaction evidence="6 8">
        <text>[(1-&gt;4)-alpha-D-galacturonosyl methyl ester](n) + n H2O = [(1-&gt;4)-alpha-D-galacturonosyl](n) + n methanol + n H(+)</text>
        <dbReference type="Rhea" id="RHEA:22380"/>
        <dbReference type="Rhea" id="RHEA-COMP:14570"/>
        <dbReference type="Rhea" id="RHEA-COMP:14573"/>
        <dbReference type="ChEBI" id="CHEBI:15377"/>
        <dbReference type="ChEBI" id="CHEBI:15378"/>
        <dbReference type="ChEBI" id="CHEBI:17790"/>
        <dbReference type="ChEBI" id="CHEBI:140522"/>
        <dbReference type="ChEBI" id="CHEBI:140523"/>
        <dbReference type="EC" id="3.1.1.11"/>
    </reaction>
</comment>
<dbReference type="OrthoDB" id="2019149at2759"/>
<evidence type="ECO:0000256" key="6">
    <source>
        <dbReference type="ARBA" id="ARBA00047928"/>
    </source>
</evidence>
<organism evidence="10 11">
    <name type="scientific">Acer yangbiense</name>
    <dbReference type="NCBI Taxonomy" id="1000413"/>
    <lineage>
        <taxon>Eukaryota</taxon>
        <taxon>Viridiplantae</taxon>
        <taxon>Streptophyta</taxon>
        <taxon>Embryophyta</taxon>
        <taxon>Tracheophyta</taxon>
        <taxon>Spermatophyta</taxon>
        <taxon>Magnoliopsida</taxon>
        <taxon>eudicotyledons</taxon>
        <taxon>Gunneridae</taxon>
        <taxon>Pentapetalae</taxon>
        <taxon>rosids</taxon>
        <taxon>malvids</taxon>
        <taxon>Sapindales</taxon>
        <taxon>Sapindaceae</taxon>
        <taxon>Hippocastanoideae</taxon>
        <taxon>Acereae</taxon>
        <taxon>Acer</taxon>
    </lineage>
</organism>
<gene>
    <name evidence="10" type="ORF">EZV62_005445</name>
</gene>
<evidence type="ECO:0000256" key="5">
    <source>
        <dbReference type="ARBA" id="ARBA00023085"/>
    </source>
</evidence>
<dbReference type="Proteomes" id="UP000323000">
    <property type="component" value="Chromosome 2"/>
</dbReference>
<dbReference type="AlphaFoldDB" id="A0A5C7IMS4"/>
<dbReference type="InterPro" id="IPR011050">
    <property type="entry name" value="Pectin_lyase_fold/virulence"/>
</dbReference>
<evidence type="ECO:0000256" key="3">
    <source>
        <dbReference type="ARBA" id="ARBA00013229"/>
    </source>
</evidence>
<evidence type="ECO:0000259" key="9">
    <source>
        <dbReference type="Pfam" id="PF01095"/>
    </source>
</evidence>
<dbReference type="PROSITE" id="PS00503">
    <property type="entry name" value="PECTINESTERASE_2"/>
    <property type="match status" value="1"/>
</dbReference>
<dbReference type="PANTHER" id="PTHR31321:SF87">
    <property type="entry name" value="PECTINESTERASE 63-RELATED"/>
    <property type="match status" value="1"/>
</dbReference>
<feature type="domain" description="Pectinesterase catalytic" evidence="9">
    <location>
        <begin position="79"/>
        <end position="218"/>
    </location>
</feature>
<dbReference type="Gene3D" id="2.160.20.10">
    <property type="entry name" value="Single-stranded right-handed beta-helix, Pectin lyase-like"/>
    <property type="match status" value="1"/>
</dbReference>
<keyword evidence="5 8" id="KW-0063">Aspartyl esterase</keyword>
<feature type="active site" evidence="7">
    <location>
        <position position="210"/>
    </location>
</feature>
<protein>
    <recommendedName>
        <fullName evidence="3 8">Pectinesterase</fullName>
        <ecNumber evidence="3 8">3.1.1.11</ecNumber>
    </recommendedName>
</protein>
<dbReference type="GO" id="GO:0045490">
    <property type="term" value="P:pectin catabolic process"/>
    <property type="evidence" value="ECO:0007669"/>
    <property type="project" value="UniProtKB-UniRule"/>
</dbReference>
<evidence type="ECO:0000256" key="1">
    <source>
        <dbReference type="ARBA" id="ARBA00005184"/>
    </source>
</evidence>
<dbReference type="EMBL" id="VAHF01000002">
    <property type="protein sequence ID" value="TXG70510.1"/>
    <property type="molecule type" value="Genomic_DNA"/>
</dbReference>
<evidence type="ECO:0000313" key="10">
    <source>
        <dbReference type="EMBL" id="TXG70510.1"/>
    </source>
</evidence>
<evidence type="ECO:0000256" key="4">
    <source>
        <dbReference type="ARBA" id="ARBA00022801"/>
    </source>
</evidence>
<dbReference type="Pfam" id="PF01095">
    <property type="entry name" value="Pectinesterase"/>
    <property type="match status" value="2"/>
</dbReference>
<comment type="caution">
    <text evidence="10">The sequence shown here is derived from an EMBL/GenBank/DDBJ whole genome shotgun (WGS) entry which is preliminary data.</text>
</comment>
<dbReference type="PANTHER" id="PTHR31321">
    <property type="entry name" value="ACYL-COA THIOESTER HYDROLASE YBHC-RELATED"/>
    <property type="match status" value="1"/>
</dbReference>
<proteinExistence type="inferred from homology"/>
<evidence type="ECO:0000256" key="2">
    <source>
        <dbReference type="ARBA" id="ARBA00008891"/>
    </source>
</evidence>
<dbReference type="GO" id="GO:0030599">
    <property type="term" value="F:pectinesterase activity"/>
    <property type="evidence" value="ECO:0007669"/>
    <property type="project" value="UniProtKB-UniRule"/>
</dbReference>
<dbReference type="InterPro" id="IPR000070">
    <property type="entry name" value="Pectinesterase_cat"/>
</dbReference>
<dbReference type="EC" id="3.1.1.11" evidence="3 8"/>
<evidence type="ECO:0000256" key="8">
    <source>
        <dbReference type="RuleBase" id="RU000589"/>
    </source>
</evidence>
<evidence type="ECO:0000256" key="7">
    <source>
        <dbReference type="PROSITE-ProRule" id="PRU10040"/>
    </source>
</evidence>
<accession>A0A5C7IMS4</accession>
<dbReference type="GO" id="GO:0042545">
    <property type="term" value="P:cell wall modification"/>
    <property type="evidence" value="ECO:0007669"/>
    <property type="project" value="UniProtKB-UniRule"/>
</dbReference>
<reference evidence="11" key="1">
    <citation type="journal article" date="2019" name="Gigascience">
        <title>De novo genome assembly of the endangered Acer yangbiense, a plant species with extremely small populations endemic to Yunnan Province, China.</title>
        <authorList>
            <person name="Yang J."/>
            <person name="Wariss H.M."/>
            <person name="Tao L."/>
            <person name="Zhang R."/>
            <person name="Yun Q."/>
            <person name="Hollingsworth P."/>
            <person name="Dao Z."/>
            <person name="Luo G."/>
            <person name="Guo H."/>
            <person name="Ma Y."/>
            <person name="Sun W."/>
        </authorList>
    </citation>
    <scope>NUCLEOTIDE SEQUENCE [LARGE SCALE GENOMIC DNA]</scope>
    <source>
        <strain evidence="11">cv. Malutang</strain>
    </source>
</reference>
<comment type="pathway">
    <text evidence="1 8">Glycan metabolism; pectin degradation; 2-dehydro-3-deoxy-D-gluconate from pectin: step 1/5.</text>
</comment>
<sequence length="332" mass="36244">MFCSNNGIRRSPSNNANIINLASLLLLAIIFFSGHMVFCDDTTPIPTDAGGVNGWFSTNMKPAADRKGGLDPTLAAAEESPQVIKVRKDGSAGEYVEKIKIEAVKPFITFYGSPDAMPTISYSGTAYQYGTVDSASLIVDSDYFMAANIIIKNSAPRPDGVRKGAQAMALRISGTKAAFYKVRMIGFQDTLCDDKGYHFYKDCYIEGTVDFIFGRAKSLDTATEDCGYSFVHGQITRVGTGAYLGRAWMPSPRVIFAYTTMSSVVNPAGWDINFKPEREKTVYFAKYKCSGPGANPSGRVKYTMQLSEAEVQPFISLGYIQGSKWVLPPPTL</sequence>
<name>A0A5C7IMS4_9ROSI</name>
<comment type="similarity">
    <text evidence="2">Belongs to the pectinesterase family.</text>
</comment>
<keyword evidence="4 8" id="KW-0378">Hydrolase</keyword>
<dbReference type="InterPro" id="IPR033131">
    <property type="entry name" value="Pectinesterase_Asp_AS"/>
</dbReference>
<feature type="domain" description="Pectinesterase catalytic" evidence="9">
    <location>
        <begin position="240"/>
        <end position="322"/>
    </location>
</feature>
<evidence type="ECO:0000313" key="11">
    <source>
        <dbReference type="Proteomes" id="UP000323000"/>
    </source>
</evidence>
<keyword evidence="11" id="KW-1185">Reference proteome</keyword>
<dbReference type="SUPFAM" id="SSF51126">
    <property type="entry name" value="Pectin lyase-like"/>
    <property type="match status" value="1"/>
</dbReference>
<dbReference type="UniPathway" id="UPA00545">
    <property type="reaction ID" value="UER00823"/>
</dbReference>
<dbReference type="InterPro" id="IPR012334">
    <property type="entry name" value="Pectin_lyas_fold"/>
</dbReference>